<organism evidence="5 6">
    <name type="scientific">Rhamnella rubrinervis</name>
    <dbReference type="NCBI Taxonomy" id="2594499"/>
    <lineage>
        <taxon>Eukaryota</taxon>
        <taxon>Viridiplantae</taxon>
        <taxon>Streptophyta</taxon>
        <taxon>Embryophyta</taxon>
        <taxon>Tracheophyta</taxon>
        <taxon>Spermatophyta</taxon>
        <taxon>Magnoliopsida</taxon>
        <taxon>eudicotyledons</taxon>
        <taxon>Gunneridae</taxon>
        <taxon>Pentapetalae</taxon>
        <taxon>rosids</taxon>
        <taxon>fabids</taxon>
        <taxon>Rosales</taxon>
        <taxon>Rhamnaceae</taxon>
        <taxon>rhamnoid group</taxon>
        <taxon>Rhamneae</taxon>
        <taxon>Rhamnella</taxon>
    </lineage>
</organism>
<dbReference type="OrthoDB" id="692041at2759"/>
<gene>
    <name evidence="5" type="ORF">FNV43_RR05187</name>
</gene>
<evidence type="ECO:0000256" key="2">
    <source>
        <dbReference type="ARBA" id="ARBA00022771"/>
    </source>
</evidence>
<protein>
    <submittedName>
        <fullName evidence="5">Uncharacterized protein</fullName>
    </submittedName>
</protein>
<evidence type="ECO:0000313" key="6">
    <source>
        <dbReference type="Proteomes" id="UP000796880"/>
    </source>
</evidence>
<accession>A0A8K0HNH6</accession>
<keyword evidence="2" id="KW-0863">Zinc-finger</keyword>
<sequence>MNLPSAKSSNASNPNSNSNANARLTAAATAGECGNCGSQKRWVLHHVRIRGIHRRLCTSCVLRLHPTSFCPSCFQFYDPANTPTSSKRLTCSKCSSFTHSHCASSSTNTSSASYICPPCATPNFCFFDLDSVPNRAIDKRLAVVLLCAAKIASASMAKAVIVARAEAERRVKEAAVTRKRAREALDHLALLVHSKGGKAVRKEVAEGSTEVSGSANQKEKEKTFVIPNSQAKETFNGFASPRQNPAVPESPNKRTNNGELEPVLLQTNGNVNDKEKSEGLDSKECMELDKKSHGVEDNALAK</sequence>
<evidence type="ECO:0000313" key="5">
    <source>
        <dbReference type="EMBL" id="KAF3454739.1"/>
    </source>
</evidence>
<reference evidence="5" key="1">
    <citation type="submission" date="2020-03" db="EMBL/GenBank/DDBJ databases">
        <title>A high-quality chromosome-level genome assembly of a woody plant with both climbing and erect habits, Rhamnella rubrinervis.</title>
        <authorList>
            <person name="Lu Z."/>
            <person name="Yang Y."/>
            <person name="Zhu X."/>
            <person name="Sun Y."/>
        </authorList>
    </citation>
    <scope>NUCLEOTIDE SEQUENCE</scope>
    <source>
        <strain evidence="5">BYM</strain>
        <tissue evidence="5">Leaf</tissue>
    </source>
</reference>
<dbReference type="InterPro" id="IPR019786">
    <property type="entry name" value="Zinc_finger_PHD-type_CS"/>
</dbReference>
<evidence type="ECO:0000256" key="1">
    <source>
        <dbReference type="ARBA" id="ARBA00022723"/>
    </source>
</evidence>
<dbReference type="PROSITE" id="PS01359">
    <property type="entry name" value="ZF_PHD_1"/>
    <property type="match status" value="1"/>
</dbReference>
<feature type="region of interest" description="Disordered" evidence="4">
    <location>
        <begin position="235"/>
        <end position="302"/>
    </location>
</feature>
<keyword evidence="3" id="KW-0862">Zinc</keyword>
<keyword evidence="1" id="KW-0479">Metal-binding</keyword>
<evidence type="ECO:0000256" key="4">
    <source>
        <dbReference type="SAM" id="MobiDB-lite"/>
    </source>
</evidence>
<dbReference type="PANTHER" id="PTHR34451">
    <property type="entry name" value="PHD FINGER FAMILY PROTEIN"/>
    <property type="match status" value="1"/>
</dbReference>
<feature type="compositionally biased region" description="Basic and acidic residues" evidence="4">
    <location>
        <begin position="272"/>
        <end position="296"/>
    </location>
</feature>
<dbReference type="PANTHER" id="PTHR34451:SF15">
    <property type="entry name" value="PHD-TYPE DOMAIN-CONTAINING PROTEIN"/>
    <property type="match status" value="1"/>
</dbReference>
<evidence type="ECO:0000256" key="3">
    <source>
        <dbReference type="ARBA" id="ARBA00022833"/>
    </source>
</evidence>
<proteinExistence type="predicted"/>
<feature type="region of interest" description="Disordered" evidence="4">
    <location>
        <begin position="1"/>
        <end position="20"/>
    </location>
</feature>
<dbReference type="Gene3D" id="3.30.40.10">
    <property type="entry name" value="Zinc/RING finger domain, C3HC4 (zinc finger)"/>
    <property type="match status" value="1"/>
</dbReference>
<dbReference type="Proteomes" id="UP000796880">
    <property type="component" value="Unassembled WGS sequence"/>
</dbReference>
<dbReference type="AlphaFoldDB" id="A0A8K0HNH6"/>
<comment type="caution">
    <text evidence="5">The sequence shown here is derived from an EMBL/GenBank/DDBJ whole genome shotgun (WGS) entry which is preliminary data.</text>
</comment>
<dbReference type="GO" id="GO:0008270">
    <property type="term" value="F:zinc ion binding"/>
    <property type="evidence" value="ECO:0007669"/>
    <property type="project" value="UniProtKB-KW"/>
</dbReference>
<dbReference type="EMBL" id="VOIH02000002">
    <property type="protein sequence ID" value="KAF3454739.1"/>
    <property type="molecule type" value="Genomic_DNA"/>
</dbReference>
<name>A0A8K0HNH6_9ROSA</name>
<dbReference type="InterPro" id="IPR013083">
    <property type="entry name" value="Znf_RING/FYVE/PHD"/>
</dbReference>
<keyword evidence="6" id="KW-1185">Reference proteome</keyword>